<comment type="subcellular location">
    <subcellularLocation>
        <location evidence="1">Membrane</location>
        <topology evidence="1">Multi-pass membrane protein</topology>
    </subcellularLocation>
</comment>
<feature type="transmembrane region" description="Helical" evidence="8">
    <location>
        <begin position="320"/>
        <end position="342"/>
    </location>
</feature>
<dbReference type="GO" id="GO:0005351">
    <property type="term" value="F:carbohydrate:proton symporter activity"/>
    <property type="evidence" value="ECO:0007669"/>
    <property type="project" value="TreeGrafter"/>
</dbReference>
<dbReference type="AlphaFoldDB" id="A0A2S7YDC7"/>
<accession>A0A2S7YDC7</accession>
<evidence type="ECO:0000313" key="10">
    <source>
        <dbReference type="EMBL" id="PQK14014.1"/>
    </source>
</evidence>
<evidence type="ECO:0000256" key="6">
    <source>
        <dbReference type="ARBA" id="ARBA00023136"/>
    </source>
</evidence>
<feature type="domain" description="Major facilitator superfamily (MFS) profile" evidence="9">
    <location>
        <begin position="33"/>
        <end position="474"/>
    </location>
</feature>
<dbReference type="SUPFAM" id="SSF103473">
    <property type="entry name" value="MFS general substrate transporter"/>
    <property type="match status" value="1"/>
</dbReference>
<dbReference type="Pfam" id="PF00083">
    <property type="entry name" value="Sugar_tr"/>
    <property type="match status" value="1"/>
</dbReference>
<feature type="transmembrane region" description="Helical" evidence="8">
    <location>
        <begin position="452"/>
        <end position="470"/>
    </location>
</feature>
<feature type="transmembrane region" description="Helical" evidence="8">
    <location>
        <begin position="25"/>
        <end position="46"/>
    </location>
</feature>
<sequence length="522" mass="57043">MEAITMRANNAHPMQKLSLIERLRLATPMILFIAFYTALCGFNFGFDVGNFAGVQAMQHFAKKFGQLDSKTGLYFLSSYLSSVMTATPFIGKLIGALVCGPICERWGRRTALAGLACISVVGVTLQTSATTTVQFTIGRIVNFAMTGFCIIVVPVYQAECTPPQLRGLTTSMMQMMIVLGQLVSSLINLGTKSIPSDASWRIPVGLQLVTPALLLALWPLIPESPRWLLARNREGDAKESLRALHKGRLSESDLRESLQTLRENLADTQKGPWREMFEGKNRIRTFIAVMAMVGQQITGQAFVSQYAAVFYQRNGFASQALLFTMLSNVAGMGGNVIAWSLVDGIGRRPILLIGGFLMGAFLYIVGIVSTVHHPSHDTRNMLVAAITLFSMAYHMSWAPVSYIIVGEVAHTRVREKTSLLACSISIVITFLTSFTMPYLINPGYAGLGGKVGFVYGSLCFAMTVVAYLCMPEMKGSTLEEIDALFEAGVPLRHFCDTVLPANSGRTSDSEELKSEKAKTITM</sequence>
<dbReference type="FunFam" id="1.20.1250.20:FF:000078">
    <property type="entry name" value="MFS maltose transporter, putative"/>
    <property type="match status" value="1"/>
</dbReference>
<feature type="transmembrane region" description="Helical" evidence="8">
    <location>
        <begin position="202"/>
        <end position="221"/>
    </location>
</feature>
<evidence type="ECO:0000256" key="8">
    <source>
        <dbReference type="SAM" id="Phobius"/>
    </source>
</evidence>
<dbReference type="EMBL" id="JRHA01000004">
    <property type="protein sequence ID" value="PQK14014.1"/>
    <property type="molecule type" value="Genomic_DNA"/>
</dbReference>
<organism evidence="10 11">
    <name type="scientific">Beauveria bassiana</name>
    <name type="common">White muscardine disease fungus</name>
    <name type="synonym">Tritirachium shiotae</name>
    <dbReference type="NCBI Taxonomy" id="176275"/>
    <lineage>
        <taxon>Eukaryota</taxon>
        <taxon>Fungi</taxon>
        <taxon>Dikarya</taxon>
        <taxon>Ascomycota</taxon>
        <taxon>Pezizomycotina</taxon>
        <taxon>Sordariomycetes</taxon>
        <taxon>Hypocreomycetidae</taxon>
        <taxon>Hypocreales</taxon>
        <taxon>Cordycipitaceae</taxon>
        <taxon>Beauveria</taxon>
    </lineage>
</organism>
<dbReference type="Gene3D" id="1.20.1250.20">
    <property type="entry name" value="MFS general substrate transporter like domains"/>
    <property type="match status" value="1"/>
</dbReference>
<evidence type="ECO:0000256" key="7">
    <source>
        <dbReference type="RuleBase" id="RU003346"/>
    </source>
</evidence>
<keyword evidence="3 7" id="KW-0813">Transport</keyword>
<evidence type="ECO:0000256" key="5">
    <source>
        <dbReference type="ARBA" id="ARBA00022989"/>
    </source>
</evidence>
<keyword evidence="4 8" id="KW-0812">Transmembrane</keyword>
<evidence type="ECO:0000256" key="4">
    <source>
        <dbReference type="ARBA" id="ARBA00022692"/>
    </source>
</evidence>
<feature type="transmembrane region" description="Helical" evidence="8">
    <location>
        <begin position="168"/>
        <end position="190"/>
    </location>
</feature>
<feature type="transmembrane region" description="Helical" evidence="8">
    <location>
        <begin position="349"/>
        <end position="369"/>
    </location>
</feature>
<comment type="similarity">
    <text evidence="2 7">Belongs to the major facilitator superfamily. Sugar transporter (TC 2.A.1.1) family.</text>
</comment>
<proteinExistence type="inferred from homology"/>
<keyword evidence="5 8" id="KW-1133">Transmembrane helix</keyword>
<protein>
    <recommendedName>
        <fullName evidence="9">Major facilitator superfamily (MFS) profile domain-containing protein</fullName>
    </recommendedName>
</protein>
<dbReference type="InterPro" id="IPR036259">
    <property type="entry name" value="MFS_trans_sf"/>
</dbReference>
<dbReference type="InterPro" id="IPR050360">
    <property type="entry name" value="MFS_Sugar_Transporters"/>
</dbReference>
<comment type="caution">
    <text evidence="10">The sequence shown here is derived from an EMBL/GenBank/DDBJ whole genome shotgun (WGS) entry which is preliminary data.</text>
</comment>
<dbReference type="GO" id="GO:0016020">
    <property type="term" value="C:membrane"/>
    <property type="evidence" value="ECO:0007669"/>
    <property type="project" value="UniProtKB-SubCell"/>
</dbReference>
<dbReference type="PROSITE" id="PS50850">
    <property type="entry name" value="MFS"/>
    <property type="match status" value="1"/>
</dbReference>
<dbReference type="PANTHER" id="PTHR48022">
    <property type="entry name" value="PLASTIDIC GLUCOSE TRANSPORTER 4"/>
    <property type="match status" value="1"/>
</dbReference>
<evidence type="ECO:0000256" key="2">
    <source>
        <dbReference type="ARBA" id="ARBA00010992"/>
    </source>
</evidence>
<dbReference type="PRINTS" id="PR00171">
    <property type="entry name" value="SUGRTRNSPORT"/>
</dbReference>
<evidence type="ECO:0000313" key="11">
    <source>
        <dbReference type="Proteomes" id="UP000237441"/>
    </source>
</evidence>
<feature type="transmembrane region" description="Helical" evidence="8">
    <location>
        <begin position="381"/>
        <end position="405"/>
    </location>
</feature>
<reference evidence="10 11" key="1">
    <citation type="submission" date="2016-07" db="EMBL/GenBank/DDBJ databases">
        <title>Comparative genomics of the entomopathogenic fungus Beauveria bassiana.</title>
        <authorList>
            <person name="Valero Jimenez C.A."/>
            <person name="Zwaan B.J."/>
            <person name="Van Kan J.A."/>
            <person name="Takken W."/>
            <person name="Debets A.J."/>
            <person name="Schoustra S.E."/>
            <person name="Koenraadt C.J."/>
        </authorList>
    </citation>
    <scope>NUCLEOTIDE SEQUENCE [LARGE SCALE GENOMIC DNA]</scope>
    <source>
        <strain evidence="10 11">ARSEF 8028</strain>
    </source>
</reference>
<evidence type="ECO:0000256" key="3">
    <source>
        <dbReference type="ARBA" id="ARBA00022448"/>
    </source>
</evidence>
<dbReference type="InterPro" id="IPR020846">
    <property type="entry name" value="MFS_dom"/>
</dbReference>
<dbReference type="Proteomes" id="UP000237441">
    <property type="component" value="Unassembled WGS sequence"/>
</dbReference>
<dbReference type="NCBIfam" id="TIGR00879">
    <property type="entry name" value="SP"/>
    <property type="match status" value="1"/>
</dbReference>
<name>A0A2S7YDC7_BEABA</name>
<evidence type="ECO:0000259" key="9">
    <source>
        <dbReference type="PROSITE" id="PS50850"/>
    </source>
</evidence>
<feature type="transmembrane region" description="Helical" evidence="8">
    <location>
        <begin position="417"/>
        <end position="440"/>
    </location>
</feature>
<dbReference type="OrthoDB" id="6612291at2759"/>
<feature type="transmembrane region" description="Helical" evidence="8">
    <location>
        <begin position="135"/>
        <end position="156"/>
    </location>
</feature>
<evidence type="ECO:0000256" key="1">
    <source>
        <dbReference type="ARBA" id="ARBA00004141"/>
    </source>
</evidence>
<keyword evidence="6 8" id="KW-0472">Membrane</keyword>
<gene>
    <name evidence="10" type="ORF">BB8028_0004g09450</name>
</gene>
<feature type="transmembrane region" description="Helical" evidence="8">
    <location>
        <begin position="73"/>
        <end position="99"/>
    </location>
</feature>
<dbReference type="InterPro" id="IPR003663">
    <property type="entry name" value="Sugar/inositol_transpt"/>
</dbReference>
<dbReference type="InterPro" id="IPR005828">
    <property type="entry name" value="MFS_sugar_transport-like"/>
</dbReference>
<dbReference type="PANTHER" id="PTHR48022:SF77">
    <property type="entry name" value="MAJOR FACILITATOR SUPERFAMILY (MFS) PROFILE DOMAIN-CONTAINING PROTEIN"/>
    <property type="match status" value="1"/>
</dbReference>